<dbReference type="Proteomes" id="UP001596380">
    <property type="component" value="Unassembled WGS sequence"/>
</dbReference>
<evidence type="ECO:0000256" key="2">
    <source>
        <dbReference type="ARBA" id="ARBA00022553"/>
    </source>
</evidence>
<name>A0ABW2CLC3_9ACTN</name>
<dbReference type="InterPro" id="IPR009081">
    <property type="entry name" value="PP-bd_ACP"/>
</dbReference>
<dbReference type="EMBL" id="JBHSXS010000008">
    <property type="protein sequence ID" value="MFC6881498.1"/>
    <property type="molecule type" value="Genomic_DNA"/>
</dbReference>
<evidence type="ECO:0000256" key="1">
    <source>
        <dbReference type="ARBA" id="ARBA00022450"/>
    </source>
</evidence>
<dbReference type="SUPFAM" id="SSF47336">
    <property type="entry name" value="ACP-like"/>
    <property type="match status" value="1"/>
</dbReference>
<dbReference type="InterPro" id="IPR006162">
    <property type="entry name" value="Ppantetheine_attach_site"/>
</dbReference>
<dbReference type="PANTHER" id="PTHR45527:SF14">
    <property type="entry name" value="PLIPASTATIN SYNTHASE SUBUNIT B"/>
    <property type="match status" value="1"/>
</dbReference>
<dbReference type="Gene3D" id="1.10.1200.10">
    <property type="entry name" value="ACP-like"/>
    <property type="match status" value="1"/>
</dbReference>
<reference evidence="5" key="1">
    <citation type="journal article" date="2019" name="Int. J. Syst. Evol. Microbiol.">
        <title>The Global Catalogue of Microorganisms (GCM) 10K type strain sequencing project: providing services to taxonomists for standard genome sequencing and annotation.</title>
        <authorList>
            <consortium name="The Broad Institute Genomics Platform"/>
            <consortium name="The Broad Institute Genome Sequencing Center for Infectious Disease"/>
            <person name="Wu L."/>
            <person name="Ma J."/>
        </authorList>
    </citation>
    <scope>NUCLEOTIDE SEQUENCE [LARGE SCALE GENOMIC DNA]</scope>
    <source>
        <strain evidence="5">JCM 3369</strain>
    </source>
</reference>
<dbReference type="PANTHER" id="PTHR45527">
    <property type="entry name" value="NONRIBOSOMAL PEPTIDE SYNTHETASE"/>
    <property type="match status" value="1"/>
</dbReference>
<keyword evidence="5" id="KW-1185">Reference proteome</keyword>
<dbReference type="InterPro" id="IPR020806">
    <property type="entry name" value="PKS_PP-bd"/>
</dbReference>
<proteinExistence type="predicted"/>
<evidence type="ECO:0000259" key="3">
    <source>
        <dbReference type="PROSITE" id="PS50075"/>
    </source>
</evidence>
<organism evidence="4 5">
    <name type="scientific">Actinomadura yumaensis</name>
    <dbReference type="NCBI Taxonomy" id="111807"/>
    <lineage>
        <taxon>Bacteria</taxon>
        <taxon>Bacillati</taxon>
        <taxon>Actinomycetota</taxon>
        <taxon>Actinomycetes</taxon>
        <taxon>Streptosporangiales</taxon>
        <taxon>Thermomonosporaceae</taxon>
        <taxon>Actinomadura</taxon>
    </lineage>
</organism>
<gene>
    <name evidence="4" type="ORF">ACFQKB_17170</name>
</gene>
<dbReference type="SMART" id="SM00823">
    <property type="entry name" value="PKS_PP"/>
    <property type="match status" value="1"/>
</dbReference>
<accession>A0ABW2CLC3</accession>
<protein>
    <submittedName>
        <fullName evidence="4">Acyl carrier protein</fullName>
    </submittedName>
</protein>
<comment type="caution">
    <text evidence="4">The sequence shown here is derived from an EMBL/GenBank/DDBJ whole genome shotgun (WGS) entry which is preliminary data.</text>
</comment>
<dbReference type="RefSeq" id="WP_160822905.1">
    <property type="nucleotide sequence ID" value="NZ_JBHSXE010000001.1"/>
</dbReference>
<keyword evidence="1" id="KW-0596">Phosphopantetheine</keyword>
<dbReference type="PROSITE" id="PS00012">
    <property type="entry name" value="PHOSPHOPANTETHEINE"/>
    <property type="match status" value="1"/>
</dbReference>
<dbReference type="PROSITE" id="PS50075">
    <property type="entry name" value="CARRIER"/>
    <property type="match status" value="1"/>
</dbReference>
<dbReference type="Pfam" id="PF00550">
    <property type="entry name" value="PP-binding"/>
    <property type="match status" value="1"/>
</dbReference>
<evidence type="ECO:0000313" key="4">
    <source>
        <dbReference type="EMBL" id="MFC6881498.1"/>
    </source>
</evidence>
<sequence length="81" mass="9295">MPVREQEVSEIWADVLGIHEVDVDTNFFDLGGNSLLLVKLASQLNQRLCIDADVLMLMEYPTVAEFSRHWNRVEVPVDDNH</sequence>
<feature type="domain" description="Carrier" evidence="3">
    <location>
        <begin position="1"/>
        <end position="74"/>
    </location>
</feature>
<keyword evidence="2" id="KW-0597">Phosphoprotein</keyword>
<evidence type="ECO:0000313" key="5">
    <source>
        <dbReference type="Proteomes" id="UP001596380"/>
    </source>
</evidence>
<dbReference type="InterPro" id="IPR036736">
    <property type="entry name" value="ACP-like_sf"/>
</dbReference>